<evidence type="ECO:0000256" key="1">
    <source>
        <dbReference type="ARBA" id="ARBA00010333"/>
    </source>
</evidence>
<keyword evidence="2" id="KW-0732">Signal</keyword>
<dbReference type="Gene3D" id="3.40.190.10">
    <property type="entry name" value="Periplasmic binding protein-like II"/>
    <property type="match status" value="2"/>
</dbReference>
<gene>
    <name evidence="4" type="ORF">BAL341_2804</name>
</gene>
<dbReference type="Pfam" id="PF00497">
    <property type="entry name" value="SBP_bac_3"/>
    <property type="match status" value="1"/>
</dbReference>
<comment type="similarity">
    <text evidence="1">Belongs to the bacterial solute-binding protein 3 family.</text>
</comment>
<name>A0A486XT10_9GAMM</name>
<protein>
    <submittedName>
        <fullName evidence="4">Extracellular solute-binding proteins, family 3 protein</fullName>
    </submittedName>
</protein>
<dbReference type="EMBL" id="CAAJGR010000006">
    <property type="protein sequence ID" value="VHO05718.1"/>
    <property type="molecule type" value="Genomic_DNA"/>
</dbReference>
<evidence type="ECO:0000259" key="3">
    <source>
        <dbReference type="Pfam" id="PF00497"/>
    </source>
</evidence>
<proteinExistence type="inferred from homology"/>
<evidence type="ECO:0000256" key="2">
    <source>
        <dbReference type="ARBA" id="ARBA00022729"/>
    </source>
</evidence>
<reference evidence="4" key="1">
    <citation type="submission" date="2019-04" db="EMBL/GenBank/DDBJ databases">
        <authorList>
            <person name="Brambilla D."/>
        </authorList>
    </citation>
    <scope>NUCLEOTIDE SEQUENCE</scope>
    <source>
        <strain evidence="4">BAL1</strain>
    </source>
</reference>
<organism evidence="4">
    <name type="scientific">Rheinheimera sp. BAL341</name>
    <dbReference type="NCBI Taxonomy" id="1708203"/>
    <lineage>
        <taxon>Bacteria</taxon>
        <taxon>Pseudomonadati</taxon>
        <taxon>Pseudomonadota</taxon>
        <taxon>Gammaproteobacteria</taxon>
        <taxon>Chromatiales</taxon>
        <taxon>Chromatiaceae</taxon>
        <taxon>Rheinheimera</taxon>
    </lineage>
</organism>
<sequence length="235" mass="26931">MQAQHYPPRFIKQIAPDGTLSWQGFNADLFSLLAEEAGCNTQIIQVPWGRALQLLASGDLDAMSNMSHNAERESFAHFVGPHQQERIVVLANNARHMVVKDLAALLSSQEAISVMQGIYYGEQFERALAQQPNWEKRLIYVSSSQQKLELFLAGRVYFTFEDSINLQQLYNEGILNPQQHKPLFTLHQNPVYFAFSKHSVSATQLQKLQQAWQRISNDGRLQALKQHYFPQSYPR</sequence>
<feature type="domain" description="Solute-binding protein family 3/N-terminal" evidence="3">
    <location>
        <begin position="17"/>
        <end position="230"/>
    </location>
</feature>
<dbReference type="PANTHER" id="PTHR35936:SF25">
    <property type="entry name" value="ABC TRANSPORTER SUBSTRATE-BINDING PROTEIN"/>
    <property type="match status" value="1"/>
</dbReference>
<dbReference type="PANTHER" id="PTHR35936">
    <property type="entry name" value="MEMBRANE-BOUND LYTIC MUREIN TRANSGLYCOSYLASE F"/>
    <property type="match status" value="1"/>
</dbReference>
<accession>A0A486XT10</accession>
<dbReference type="InterPro" id="IPR001638">
    <property type="entry name" value="Solute-binding_3/MltF_N"/>
</dbReference>
<dbReference type="AlphaFoldDB" id="A0A486XT10"/>
<evidence type="ECO:0000313" key="4">
    <source>
        <dbReference type="EMBL" id="VHO05718.1"/>
    </source>
</evidence>
<dbReference type="SUPFAM" id="SSF53850">
    <property type="entry name" value="Periplasmic binding protein-like II"/>
    <property type="match status" value="1"/>
</dbReference>